<evidence type="ECO:0000313" key="2">
    <source>
        <dbReference type="Proteomes" id="UP000192907"/>
    </source>
</evidence>
<reference evidence="2" key="1">
    <citation type="submission" date="2017-04" db="EMBL/GenBank/DDBJ databases">
        <authorList>
            <person name="Varghese N."/>
            <person name="Submissions S."/>
        </authorList>
    </citation>
    <scope>NUCLEOTIDE SEQUENCE [LARGE SCALE GENOMIC DNA]</scope>
    <source>
        <strain evidence="2">RKEM611</strain>
    </source>
</reference>
<accession>A0A1Y6BLB3</accession>
<gene>
    <name evidence="1" type="ORF">SAMN06296036_10695</name>
</gene>
<proteinExistence type="predicted"/>
<keyword evidence="2" id="KW-1185">Reference proteome</keyword>
<dbReference type="RefSeq" id="WP_132317955.1">
    <property type="nucleotide sequence ID" value="NZ_FWZT01000006.1"/>
</dbReference>
<dbReference type="Proteomes" id="UP000192907">
    <property type="component" value="Unassembled WGS sequence"/>
</dbReference>
<dbReference type="AlphaFoldDB" id="A0A1Y6BLB3"/>
<name>A0A1Y6BLB3_9BACT</name>
<organism evidence="1 2">
    <name type="scientific">Pseudobacteriovorax antillogorgiicola</name>
    <dbReference type="NCBI Taxonomy" id="1513793"/>
    <lineage>
        <taxon>Bacteria</taxon>
        <taxon>Pseudomonadati</taxon>
        <taxon>Bdellovibrionota</taxon>
        <taxon>Oligoflexia</taxon>
        <taxon>Oligoflexales</taxon>
        <taxon>Pseudobacteriovoracaceae</taxon>
        <taxon>Pseudobacteriovorax</taxon>
    </lineage>
</organism>
<protein>
    <submittedName>
        <fullName evidence="1">Uncharacterized protein</fullName>
    </submittedName>
</protein>
<sequence>MTKLGRLFETIQTTGHDIIDSKQEPRLFEYNQDLHSWVRVESEVDGLGEPRDEFMVIDKDQDGYWFAW</sequence>
<dbReference type="EMBL" id="FWZT01000006">
    <property type="protein sequence ID" value="SMF17125.1"/>
    <property type="molecule type" value="Genomic_DNA"/>
</dbReference>
<evidence type="ECO:0000313" key="1">
    <source>
        <dbReference type="EMBL" id="SMF17125.1"/>
    </source>
</evidence>